<sequence>MGDFQDNEERLEENLGVQDYEDQAPPTIREEDPEAQLTEPTATDYHTASRHLDTHKIGVELRELVMDEKNQEMQWMERARWVRLEENLGKDGTWGRPHLSYLTFWNLLELQKAFTKGTVLLDLPEKSLPGVVVQLLDRFIFEGQIRPEHREPLLRTLLLKHSHARDIEVLGMKPALLTPAGPSQPLLPQQPSLEVELFCEQGEGSMEGHSSEILGKSPENLDTLVLVGQVSFLERPVLGFVRLKEPMEMETEALAETYTQKLSVPSGFTVSNSSARGWLIHPLGQGGSFPIWMMFASVLPAMLVFILIFLETQITTLIVSKPERKMVKGSGFHLDLLLIMGMGGVAAIFGLPWLSATTVRSVTHANALTVMSKSSIPGAASQIQEVKEQRISGLLVAVLVGLSILMGPILSHIPLAVLFGIFLYMGVTSLSGIQLFDRILLLFKPSKYHPDIPYAKRVRTWRMHLYTLTQIICLVVLWTVKFFPSTSLALPFVLILTVPLRLFLLPLIFRKLELQCLDADDAKPNLDEEHGRDEYDEVHMPV</sequence>
<feature type="region of interest" description="Disordered" evidence="9">
    <location>
        <begin position="1"/>
        <end position="40"/>
    </location>
</feature>
<evidence type="ECO:0000256" key="4">
    <source>
        <dbReference type="ARBA" id="ARBA00022475"/>
    </source>
</evidence>
<keyword evidence="6 10" id="KW-1133">Transmembrane helix</keyword>
<feature type="domain" description="Bicarbonate transporter-like transmembrane" evidence="11">
    <location>
        <begin position="253"/>
        <end position="520"/>
    </location>
</feature>
<evidence type="ECO:0000256" key="9">
    <source>
        <dbReference type="SAM" id="MobiDB-lite"/>
    </source>
</evidence>
<feature type="transmembrane region" description="Helical" evidence="10">
    <location>
        <begin position="464"/>
        <end position="483"/>
    </location>
</feature>
<feature type="transmembrane region" description="Helical" evidence="10">
    <location>
        <begin position="289"/>
        <end position="310"/>
    </location>
</feature>
<evidence type="ECO:0000256" key="10">
    <source>
        <dbReference type="SAM" id="Phobius"/>
    </source>
</evidence>
<comment type="subcellular location">
    <subcellularLocation>
        <location evidence="1">Cell membrane</location>
        <topology evidence="1">Multi-pass membrane protein</topology>
    </subcellularLocation>
</comment>
<dbReference type="PANTHER" id="PTHR11453:SF12">
    <property type="entry name" value="BAND 3 ANION TRANSPORT PROTEIN"/>
    <property type="match status" value="1"/>
</dbReference>
<dbReference type="Gene3D" id="3.40.930.10">
    <property type="entry name" value="Mannitol-specific EII, Chain A"/>
    <property type="match status" value="1"/>
</dbReference>
<evidence type="ECO:0000256" key="2">
    <source>
        <dbReference type="ARBA" id="ARBA00010993"/>
    </source>
</evidence>
<dbReference type="SUPFAM" id="SSF55804">
    <property type="entry name" value="Phoshotransferase/anion transport protein"/>
    <property type="match status" value="1"/>
</dbReference>
<dbReference type="PRINTS" id="PR01231">
    <property type="entry name" value="HCO3TRNSPORT"/>
</dbReference>
<dbReference type="InterPro" id="IPR011531">
    <property type="entry name" value="HCO3_transpt-like_TM_dom"/>
</dbReference>
<comment type="similarity">
    <text evidence="2">Belongs to the anion exchanger (TC 2.A.31) family.</text>
</comment>
<reference evidence="13 14" key="1">
    <citation type="submission" date="2017-08" db="EMBL/GenBank/DDBJ databases">
        <title>USMARCv1.0.</title>
        <authorList>
            <person name="Hannum G.I."/>
            <person name="Koren S."/>
            <person name="Schroeder S.G."/>
            <person name="Chin S.C."/>
            <person name="Nonneman D.J."/>
            <person name="Becker S.A."/>
            <person name="Rosen B.D."/>
            <person name="Bickhart D.M."/>
            <person name="Putnam N.H."/>
            <person name="Green R.E."/>
            <person name="Tuggle C.K."/>
            <person name="Liu H."/>
            <person name="Rohrer G.A."/>
            <person name="Warr A."/>
            <person name="Hall R."/>
            <person name="Kim K."/>
            <person name="Hume D.A."/>
            <person name="Talbot R."/>
            <person name="Chow W."/>
            <person name="Howe K."/>
            <person name="Schwartz A.S."/>
            <person name="Watson M."/>
            <person name="Archibald A.L."/>
            <person name="Phillippy A.M."/>
            <person name="Smith T.P.L."/>
        </authorList>
    </citation>
    <scope>NUCLEOTIDE SEQUENCE [LARGE SCALE GENOMIC DNA]</scope>
</reference>
<keyword evidence="8 10" id="KW-0472">Membrane</keyword>
<dbReference type="InterPro" id="IPR003020">
    <property type="entry name" value="HCO3_transpt_euk"/>
</dbReference>
<feature type="domain" description="Band 3 cytoplasmic" evidence="12">
    <location>
        <begin position="55"/>
        <end position="251"/>
    </location>
</feature>
<evidence type="ECO:0000256" key="5">
    <source>
        <dbReference type="ARBA" id="ARBA00022692"/>
    </source>
</evidence>
<accession>A0A4X1TMB3</accession>
<dbReference type="InterPro" id="IPR016152">
    <property type="entry name" value="PTrfase/Anion_transptr"/>
</dbReference>
<keyword evidence="5 10" id="KW-0812">Transmembrane</keyword>
<dbReference type="Pfam" id="PF00955">
    <property type="entry name" value="HCO3_cotransp"/>
    <property type="match status" value="1"/>
</dbReference>
<reference evidence="13" key="2">
    <citation type="submission" date="2025-08" db="UniProtKB">
        <authorList>
            <consortium name="Ensembl"/>
        </authorList>
    </citation>
    <scope>IDENTIFICATION</scope>
</reference>
<keyword evidence="3" id="KW-0813">Transport</keyword>
<name>A0A4X1TMB3_PIG</name>
<evidence type="ECO:0008006" key="15">
    <source>
        <dbReference type="Google" id="ProtNLM"/>
    </source>
</evidence>
<dbReference type="Ensembl" id="ENSSSCT00070019651.1">
    <property type="protein sequence ID" value="ENSSSCP00070016336.1"/>
    <property type="gene ID" value="ENSSSCG00070010075.1"/>
</dbReference>
<dbReference type="Pfam" id="PF07565">
    <property type="entry name" value="Band_3_cyto"/>
    <property type="match status" value="1"/>
</dbReference>
<evidence type="ECO:0000256" key="6">
    <source>
        <dbReference type="ARBA" id="ARBA00022989"/>
    </source>
</evidence>
<evidence type="ECO:0000256" key="8">
    <source>
        <dbReference type="ARBA" id="ARBA00023136"/>
    </source>
</evidence>
<dbReference type="GO" id="GO:0005886">
    <property type="term" value="C:plasma membrane"/>
    <property type="evidence" value="ECO:0007669"/>
    <property type="project" value="UniProtKB-SubCell"/>
</dbReference>
<proteinExistence type="inferred from homology"/>
<feature type="compositionally biased region" description="Acidic residues" evidence="9">
    <location>
        <begin position="1"/>
        <end position="11"/>
    </location>
</feature>
<keyword evidence="7" id="KW-0406">Ion transport</keyword>
<dbReference type="InterPro" id="IPR013769">
    <property type="entry name" value="Band3_cytoplasmic_dom"/>
</dbReference>
<evidence type="ECO:0000313" key="13">
    <source>
        <dbReference type="Ensembl" id="ENSSSCP00070016336.1"/>
    </source>
</evidence>
<dbReference type="GO" id="GO:0008509">
    <property type="term" value="F:monoatomic anion transmembrane transporter activity"/>
    <property type="evidence" value="ECO:0007669"/>
    <property type="project" value="InterPro"/>
</dbReference>
<evidence type="ECO:0000259" key="12">
    <source>
        <dbReference type="Pfam" id="PF07565"/>
    </source>
</evidence>
<feature type="transmembrane region" description="Helical" evidence="10">
    <location>
        <begin position="489"/>
        <end position="509"/>
    </location>
</feature>
<protein>
    <recommendedName>
        <fullName evidence="15">Anion exchange protein</fullName>
    </recommendedName>
</protein>
<dbReference type="GO" id="GO:0005452">
    <property type="term" value="F:solute:inorganic anion antiporter activity"/>
    <property type="evidence" value="ECO:0007669"/>
    <property type="project" value="InterPro"/>
</dbReference>
<dbReference type="PANTHER" id="PTHR11453">
    <property type="entry name" value="ANION EXCHANGE PROTEIN"/>
    <property type="match status" value="1"/>
</dbReference>
<evidence type="ECO:0000256" key="7">
    <source>
        <dbReference type="ARBA" id="ARBA00023065"/>
    </source>
</evidence>
<feature type="transmembrane region" description="Helical" evidence="10">
    <location>
        <begin position="391"/>
        <end position="410"/>
    </location>
</feature>
<keyword evidence="4" id="KW-1003">Cell membrane</keyword>
<dbReference type="AlphaFoldDB" id="A0A4X1TMB3"/>
<evidence type="ECO:0000256" key="1">
    <source>
        <dbReference type="ARBA" id="ARBA00004651"/>
    </source>
</evidence>
<feature type="transmembrane region" description="Helical" evidence="10">
    <location>
        <begin position="331"/>
        <end position="355"/>
    </location>
</feature>
<feature type="transmembrane region" description="Helical" evidence="10">
    <location>
        <begin position="416"/>
        <end position="443"/>
    </location>
</feature>
<evidence type="ECO:0000256" key="3">
    <source>
        <dbReference type="ARBA" id="ARBA00022448"/>
    </source>
</evidence>
<dbReference type="Proteomes" id="UP000314985">
    <property type="component" value="Chromosome 12"/>
</dbReference>
<organism evidence="13 14">
    <name type="scientific">Sus scrofa</name>
    <name type="common">Pig</name>
    <dbReference type="NCBI Taxonomy" id="9823"/>
    <lineage>
        <taxon>Eukaryota</taxon>
        <taxon>Metazoa</taxon>
        <taxon>Chordata</taxon>
        <taxon>Craniata</taxon>
        <taxon>Vertebrata</taxon>
        <taxon>Euteleostomi</taxon>
        <taxon>Mammalia</taxon>
        <taxon>Eutheria</taxon>
        <taxon>Laurasiatheria</taxon>
        <taxon>Artiodactyla</taxon>
        <taxon>Suina</taxon>
        <taxon>Suidae</taxon>
        <taxon>Sus</taxon>
    </lineage>
</organism>
<evidence type="ECO:0000259" key="11">
    <source>
        <dbReference type="Pfam" id="PF00955"/>
    </source>
</evidence>
<evidence type="ECO:0000313" key="14">
    <source>
        <dbReference type="Proteomes" id="UP000314985"/>
    </source>
</evidence>